<keyword evidence="1" id="KW-0812">Transmembrane</keyword>
<proteinExistence type="predicted"/>
<keyword evidence="1" id="KW-0472">Membrane</keyword>
<dbReference type="Pfam" id="PF06744">
    <property type="entry name" value="IcmF_C"/>
    <property type="match status" value="1"/>
</dbReference>
<accession>A0ABV9NS21</accession>
<gene>
    <name evidence="5" type="primary">tssM</name>
    <name evidence="5" type="ORF">ACFO3Q_16440</name>
</gene>
<dbReference type="InterPro" id="IPR017731">
    <property type="entry name" value="TssM1-like"/>
</dbReference>
<keyword evidence="1" id="KW-1133">Transmembrane helix</keyword>
<feature type="transmembrane region" description="Helical" evidence="1">
    <location>
        <begin position="46"/>
        <end position="67"/>
    </location>
</feature>
<dbReference type="PANTHER" id="PTHR36153">
    <property type="entry name" value="INNER MEMBRANE PROTEIN-RELATED"/>
    <property type="match status" value="1"/>
</dbReference>
<evidence type="ECO:0000313" key="5">
    <source>
        <dbReference type="EMBL" id="MFC4729758.1"/>
    </source>
</evidence>
<protein>
    <submittedName>
        <fullName evidence="5">Type VI secretion system membrane subunit TssM</fullName>
    </submittedName>
</protein>
<reference evidence="6" key="1">
    <citation type="journal article" date="2019" name="Int. J. Syst. Evol. Microbiol.">
        <title>The Global Catalogue of Microorganisms (GCM) 10K type strain sequencing project: providing services to taxonomists for standard genome sequencing and annotation.</title>
        <authorList>
            <consortium name="The Broad Institute Genomics Platform"/>
            <consortium name="The Broad Institute Genome Sequencing Center for Infectious Disease"/>
            <person name="Wu L."/>
            <person name="Ma J."/>
        </authorList>
    </citation>
    <scope>NUCLEOTIDE SEQUENCE [LARGE SCALE GENOMIC DNA]</scope>
    <source>
        <strain evidence="6">CGMCC 1.13574</strain>
    </source>
</reference>
<evidence type="ECO:0000259" key="2">
    <source>
        <dbReference type="Pfam" id="PF06744"/>
    </source>
</evidence>
<evidence type="ECO:0000259" key="3">
    <source>
        <dbReference type="Pfam" id="PF06761"/>
    </source>
</evidence>
<dbReference type="InterPro" id="IPR010623">
    <property type="entry name" value="IcmF_C"/>
</dbReference>
<dbReference type="CDD" id="cd00882">
    <property type="entry name" value="Ras_like_GTPase"/>
    <property type="match status" value="1"/>
</dbReference>
<dbReference type="RefSeq" id="WP_377005925.1">
    <property type="nucleotide sequence ID" value="NZ_JBHSGG010000050.1"/>
</dbReference>
<evidence type="ECO:0000313" key="6">
    <source>
        <dbReference type="Proteomes" id="UP001595892"/>
    </source>
</evidence>
<organism evidence="5 6">
    <name type="scientific">Coralloluteibacterium thermophilum</name>
    <dbReference type="NCBI Taxonomy" id="2707049"/>
    <lineage>
        <taxon>Bacteria</taxon>
        <taxon>Pseudomonadati</taxon>
        <taxon>Pseudomonadota</taxon>
        <taxon>Gammaproteobacteria</taxon>
        <taxon>Lysobacterales</taxon>
        <taxon>Lysobacteraceae</taxon>
        <taxon>Coralloluteibacterium</taxon>
    </lineage>
</organism>
<dbReference type="InterPro" id="IPR009612">
    <property type="entry name" value="IcmF-rel"/>
</dbReference>
<evidence type="ECO:0000256" key="1">
    <source>
        <dbReference type="SAM" id="Phobius"/>
    </source>
</evidence>
<dbReference type="InterPro" id="IPR053156">
    <property type="entry name" value="T6SS_TssM-like"/>
</dbReference>
<keyword evidence="6" id="KW-1185">Reference proteome</keyword>
<feature type="domain" description="Type VI secretion system IcmF C-terminal" evidence="2">
    <location>
        <begin position="1040"/>
        <end position="1142"/>
    </location>
</feature>
<dbReference type="EMBL" id="JBHSGG010000050">
    <property type="protein sequence ID" value="MFC4729758.1"/>
    <property type="molecule type" value="Genomic_DNA"/>
</dbReference>
<dbReference type="InterPro" id="IPR027417">
    <property type="entry name" value="P-loop_NTPase"/>
</dbReference>
<dbReference type="SUPFAM" id="SSF52540">
    <property type="entry name" value="P-loop containing nucleoside triphosphate hydrolases"/>
    <property type="match status" value="1"/>
</dbReference>
<feature type="transmembrane region" description="Helical" evidence="1">
    <location>
        <begin position="12"/>
        <end position="34"/>
    </location>
</feature>
<dbReference type="NCBIfam" id="TIGR03348">
    <property type="entry name" value="VI_IcmF"/>
    <property type="match status" value="1"/>
</dbReference>
<name>A0ABV9NS21_9GAMM</name>
<dbReference type="Gene3D" id="3.40.50.300">
    <property type="entry name" value="P-loop containing nucleotide triphosphate hydrolases"/>
    <property type="match status" value="1"/>
</dbReference>
<dbReference type="Pfam" id="PF14331">
    <property type="entry name" value="IcmF-related_N"/>
    <property type="match status" value="1"/>
</dbReference>
<comment type="caution">
    <text evidence="5">The sequence shown here is derived from an EMBL/GenBank/DDBJ whole genome shotgun (WGS) entry which is preliminary data.</text>
</comment>
<dbReference type="Proteomes" id="UP001595892">
    <property type="component" value="Unassembled WGS sequence"/>
</dbReference>
<dbReference type="Pfam" id="PF06761">
    <property type="entry name" value="IcmF-related"/>
    <property type="match status" value="1"/>
</dbReference>
<feature type="domain" description="Type VI secretion system component TssM1 N-terminal" evidence="4">
    <location>
        <begin position="190"/>
        <end position="446"/>
    </location>
</feature>
<feature type="domain" description="IcmF-related" evidence="3">
    <location>
        <begin position="499"/>
        <end position="798"/>
    </location>
</feature>
<evidence type="ECO:0000259" key="4">
    <source>
        <dbReference type="Pfam" id="PF14331"/>
    </source>
</evidence>
<dbReference type="InterPro" id="IPR025743">
    <property type="entry name" value="TssM1_N"/>
</dbReference>
<feature type="transmembrane region" description="Helical" evidence="1">
    <location>
        <begin position="441"/>
        <end position="463"/>
    </location>
</feature>
<dbReference type="PANTHER" id="PTHR36153:SF1">
    <property type="entry name" value="TYPE VI SECRETION SYSTEM COMPONENT TSSM1"/>
    <property type="match status" value="1"/>
</dbReference>
<sequence length="1163" mass="124991">MSKIVTLLKSGWFVSLVGVLLLAVLVWLLGPYVAIAGHVPLAGVPARALAVLGMLLAWGLVVLVRHLRQRARAQRMGSELAADAADGDAAAGDRAQLEARFREAIRLLRRRRGRGSLHSLPWYVVIGPPGSGKSTLIRNSGLQFPLAGHFGKEALRGVGGTRNCDWWFTDEAVFLDTAGRYTTQDSDRNADAGAWAGFLKLLRRHRRGRPLNGVLVTMSMSDLLLLDDAERDQHVQVIRRRLDELAEHLRVRVPVYLVFTKCDLVAGFGEFFDDLNPEQRSQVWGVSFPVAKTMDGSAAKQFGDEFNLLLDRINSRLIDRLHGERDRGRRAAILSFPQQFAALGDVAREFTEEVFAGHAYGPPLLLRGVYMTSGTQEGTPIDRMMGAVARTFGLDEARVHAPGAQTRTFFVERLLREVVFRESGFAGTEPAAERRKALARAACFAGIGVLAIGLVAAMAGSYMRNGRYLADVQAALAARPDVPDPSTASGMPQYFALSLQRLEGLREAMEVAQRHHGDVPLSMRAGLYQGAAVGRQLQDAYQRELNALVVPGLAAQFRRGMAANAGDLQALYLYLKGYLMLGQPAHADGAQLQALADIEWRRLFPQDPVLQAAMAGHTAFLAGAPGRIRALALDDAQVEQARSTLRSADMSALVYSGLRLGADGEGEPIRLDKELGLLGDAFVRRSGTPLSEPLPALYTRPAFAAQVGGGIERAVERFLQDDWVLGAGRSDALARARIAQQVAQLYEQDYIRAWDDLLADLQVKPAADLQEASILAAKLSGPASPLRLLLDLVRANTSDMLRTPEPDAAAQAAGAVADKARAQLAARNAALAAVLGDGGQAQAPQPGQAIAEHFATLNLLGQGAPGATPLDRTLAVLDQLGKTLLTLREFEAGQPNPQLLMARQEAAQLPPPVSGWVASLTGASEALVATGARAALGEQAREAVGADCAEFIRGRYPFDPTAQAEIPLQNFGELFGYGGRFDTLYRQSLERLIDTTGGTWRWRSGPGAVAGPAGLPAQMQLADRIKRSYFRDGNLPEVGFSLLAPALGDGLAKVVVEIDGQTWEAGAGGDASAMLRWPGPAPGRAAIVGYDAAGVEVGRIVRQGEWALFRLLQAGGLQRESDLRFVARFDLGGRSVALPVQAGNLRHPFLDTSVQRFRCGGGA</sequence>